<accession>A0AAV6SA51</accession>
<reference evidence="10 11" key="1">
    <citation type="journal article" date="2021" name="Sci. Rep.">
        <title>Chromosome anchoring in Senegalese sole (Solea senegalensis) reveals sex-associated markers and genome rearrangements in flatfish.</title>
        <authorList>
            <person name="Guerrero-Cozar I."/>
            <person name="Gomez-Garrido J."/>
            <person name="Berbel C."/>
            <person name="Martinez-Blanch J.F."/>
            <person name="Alioto T."/>
            <person name="Claros M.G."/>
            <person name="Gagnaire P.A."/>
            <person name="Manchado M."/>
        </authorList>
    </citation>
    <scope>NUCLEOTIDE SEQUENCE [LARGE SCALE GENOMIC DNA]</scope>
    <source>
        <strain evidence="10">Sse05_10M</strain>
    </source>
</reference>
<dbReference type="Proteomes" id="UP000693946">
    <property type="component" value="Linkage Group LG14"/>
</dbReference>
<comment type="caution">
    <text evidence="10">The sequence shown here is derived from an EMBL/GenBank/DDBJ whole genome shotgun (WGS) entry which is preliminary data.</text>
</comment>
<evidence type="ECO:0000259" key="9">
    <source>
        <dbReference type="Pfam" id="PF02892"/>
    </source>
</evidence>
<dbReference type="InterPro" id="IPR003656">
    <property type="entry name" value="Znf_BED"/>
</dbReference>
<proteinExistence type="predicted"/>
<protein>
    <submittedName>
        <fullName evidence="10">Zinc finger BED domain-containing 4-like</fullName>
    </submittedName>
</protein>
<name>A0AAV6SA51_SOLSE</name>
<keyword evidence="11" id="KW-1185">Reference proteome</keyword>
<dbReference type="GO" id="GO:0003677">
    <property type="term" value="F:DNA binding"/>
    <property type="evidence" value="ECO:0007669"/>
    <property type="project" value="InterPro"/>
</dbReference>
<feature type="region of interest" description="Disordered" evidence="8">
    <location>
        <begin position="29"/>
        <end position="52"/>
    </location>
</feature>
<keyword evidence="5" id="KW-0805">Transcription regulation</keyword>
<evidence type="ECO:0000256" key="1">
    <source>
        <dbReference type="ARBA" id="ARBA00004123"/>
    </source>
</evidence>
<evidence type="ECO:0000256" key="8">
    <source>
        <dbReference type="SAM" id="MobiDB-lite"/>
    </source>
</evidence>
<feature type="domain" description="BED-type" evidence="9">
    <location>
        <begin position="4"/>
        <end position="32"/>
    </location>
</feature>
<dbReference type="GO" id="GO:0008270">
    <property type="term" value="F:zinc ion binding"/>
    <property type="evidence" value="ECO:0007669"/>
    <property type="project" value="UniProtKB-KW"/>
</dbReference>
<organism evidence="10 11">
    <name type="scientific">Solea senegalensis</name>
    <name type="common">Senegalese sole</name>
    <dbReference type="NCBI Taxonomy" id="28829"/>
    <lineage>
        <taxon>Eukaryota</taxon>
        <taxon>Metazoa</taxon>
        <taxon>Chordata</taxon>
        <taxon>Craniata</taxon>
        <taxon>Vertebrata</taxon>
        <taxon>Euteleostomi</taxon>
        <taxon>Actinopterygii</taxon>
        <taxon>Neopterygii</taxon>
        <taxon>Teleostei</taxon>
        <taxon>Neoteleostei</taxon>
        <taxon>Acanthomorphata</taxon>
        <taxon>Carangaria</taxon>
        <taxon>Pleuronectiformes</taxon>
        <taxon>Pleuronectoidei</taxon>
        <taxon>Soleidae</taxon>
        <taxon>Solea</taxon>
    </lineage>
</organism>
<keyword evidence="3" id="KW-0863">Zinc-finger</keyword>
<evidence type="ECO:0000256" key="6">
    <source>
        <dbReference type="ARBA" id="ARBA00023163"/>
    </source>
</evidence>
<evidence type="ECO:0000256" key="2">
    <source>
        <dbReference type="ARBA" id="ARBA00022723"/>
    </source>
</evidence>
<keyword evidence="6" id="KW-0804">Transcription</keyword>
<dbReference type="AlphaFoldDB" id="A0AAV6SA51"/>
<dbReference type="PANTHER" id="PTHR46481">
    <property type="entry name" value="ZINC FINGER BED DOMAIN-CONTAINING PROTEIN 4"/>
    <property type="match status" value="1"/>
</dbReference>
<dbReference type="GO" id="GO:0005634">
    <property type="term" value="C:nucleus"/>
    <property type="evidence" value="ECO:0007669"/>
    <property type="project" value="UniProtKB-SubCell"/>
</dbReference>
<evidence type="ECO:0000313" key="11">
    <source>
        <dbReference type="Proteomes" id="UP000693946"/>
    </source>
</evidence>
<keyword evidence="2" id="KW-0479">Metal-binding</keyword>
<evidence type="ECO:0000256" key="4">
    <source>
        <dbReference type="ARBA" id="ARBA00022833"/>
    </source>
</evidence>
<dbReference type="Pfam" id="PF02892">
    <property type="entry name" value="zf-BED"/>
    <property type="match status" value="1"/>
</dbReference>
<dbReference type="EMBL" id="JAGKHQ010000006">
    <property type="protein sequence ID" value="KAG7514676.1"/>
    <property type="molecule type" value="Genomic_DNA"/>
</dbReference>
<evidence type="ECO:0000256" key="5">
    <source>
        <dbReference type="ARBA" id="ARBA00023015"/>
    </source>
</evidence>
<dbReference type="PANTHER" id="PTHR46481:SF10">
    <property type="entry name" value="ZINC FINGER BED DOMAIN-CONTAINING PROTEIN 39"/>
    <property type="match status" value="1"/>
</dbReference>
<sequence length="351" mass="38358">MAITQVQCLICSRELVYGNNTSSMLRHLRAKHEDAATSQPSTSAEAHPADSSVSRKQQLDEALLNLVIVDTQPLSVVENEGFRAFVHLLDPTYTIPGRKALKRMEEKYKIRKKQAVAEVAKASTICLTADMWTSINMDAYLAVTGHFVTEEVQLKTVLLGVKQFPRSHTAAHIAEAKATVMAEWGIRAKVRCLVTDTAPNTIACANILMPQRKGRVSGSKVIPMVKMLKHKAVRQCASVTHHIASNLVHNINTNLQEKCAMLEKVTSLTLSTLLAPRFKEVGFCSSTSCQAAVERLTRECANIMPAPALPLPPAEGPPPVQNNSLWDLLDSHVDAQPPSNCTASAIAEVQR</sequence>
<evidence type="ECO:0000256" key="7">
    <source>
        <dbReference type="ARBA" id="ARBA00023242"/>
    </source>
</evidence>
<keyword evidence="7" id="KW-0539">Nucleus</keyword>
<comment type="subcellular location">
    <subcellularLocation>
        <location evidence="1">Nucleus</location>
    </subcellularLocation>
</comment>
<keyword evidence="4" id="KW-0862">Zinc</keyword>
<evidence type="ECO:0000313" key="10">
    <source>
        <dbReference type="EMBL" id="KAG7514676.1"/>
    </source>
</evidence>
<dbReference type="InterPro" id="IPR052035">
    <property type="entry name" value="ZnF_BED_domain_contain"/>
</dbReference>
<gene>
    <name evidence="10" type="ORF">JOB18_039855</name>
</gene>
<evidence type="ECO:0000256" key="3">
    <source>
        <dbReference type="ARBA" id="ARBA00022771"/>
    </source>
</evidence>